<reference evidence="3" key="1">
    <citation type="submission" date="2014-12" db="EMBL/GenBank/DDBJ databases">
        <authorList>
            <person name="Smet A."/>
        </authorList>
    </citation>
    <scope>NUCLEOTIDE SEQUENCE [LARGE SCALE GENOMIC DNA]</scope>
</reference>
<evidence type="ECO:0000313" key="3">
    <source>
        <dbReference type="Proteomes" id="UP000046090"/>
    </source>
</evidence>
<dbReference type="AlphaFoldDB" id="A0A0K2Y3F3"/>
<proteinExistence type="predicted"/>
<gene>
    <name evidence="2" type="ORF">HHE01_04130</name>
</gene>
<dbReference type="InterPro" id="IPR013132">
    <property type="entry name" value="PseI/NeuA/B-like_N"/>
</dbReference>
<dbReference type="SUPFAM" id="SSF51569">
    <property type="entry name" value="Aldolase"/>
    <property type="match status" value="1"/>
</dbReference>
<feature type="domain" description="PseI/NeuA/B-like" evidence="1">
    <location>
        <begin position="4"/>
        <end position="62"/>
    </location>
</feature>
<dbReference type="STRING" id="1216962.BN341_10400"/>
<keyword evidence="2" id="KW-0808">Transferase</keyword>
<evidence type="ECO:0000313" key="2">
    <source>
        <dbReference type="EMBL" id="CRI34612.1"/>
    </source>
</evidence>
<dbReference type="GO" id="GO:0016051">
    <property type="term" value="P:carbohydrate biosynthetic process"/>
    <property type="evidence" value="ECO:0007669"/>
    <property type="project" value="InterPro"/>
</dbReference>
<dbReference type="InterPro" id="IPR013785">
    <property type="entry name" value="Aldolase_TIM"/>
</dbReference>
<protein>
    <submittedName>
        <fullName evidence="2">N-acetylneuraminate synthase</fullName>
        <ecNumber evidence="2">2.5.1.56</ecNumber>
    </submittedName>
</protein>
<accession>A0A0K2Y3F3</accession>
<dbReference type="Pfam" id="PF03102">
    <property type="entry name" value="NeuB"/>
    <property type="match status" value="1"/>
</dbReference>
<evidence type="ECO:0000259" key="1">
    <source>
        <dbReference type="Pfam" id="PF03102"/>
    </source>
</evidence>
<name>A0A0K2Y3F3_HELHE</name>
<organism evidence="2 3">
    <name type="scientific">Helicobacter heilmannii</name>
    <dbReference type="NCBI Taxonomy" id="35817"/>
    <lineage>
        <taxon>Bacteria</taxon>
        <taxon>Pseudomonadati</taxon>
        <taxon>Campylobacterota</taxon>
        <taxon>Epsilonproteobacteria</taxon>
        <taxon>Campylobacterales</taxon>
        <taxon>Helicobacteraceae</taxon>
        <taxon>Helicobacter</taxon>
    </lineage>
</organism>
<dbReference type="EMBL" id="CDMK01000002">
    <property type="protein sequence ID" value="CRI34612.1"/>
    <property type="molecule type" value="Genomic_DNA"/>
</dbReference>
<dbReference type="Proteomes" id="UP000046090">
    <property type="component" value="Unassembled WGS sequence"/>
</dbReference>
<keyword evidence="3" id="KW-1185">Reference proteome</keyword>
<dbReference type="EC" id="2.5.1.56" evidence="2"/>
<sequence length="111" mass="11801">MIDLSTPFSCAAANFLENIGGVGFKIGSGKMNSTPLLTHIAAFNKPMIISTSMSLKSVEEKVPLALIHTTNNNACKGAIASTWSSGILQILRIVRGQMLSVLWPQEAADLV</sequence>
<dbReference type="GO" id="GO:0050462">
    <property type="term" value="F:N-acetylneuraminate synthase activity"/>
    <property type="evidence" value="ECO:0007669"/>
    <property type="project" value="UniProtKB-EC"/>
</dbReference>
<dbReference type="Gene3D" id="3.20.20.70">
    <property type="entry name" value="Aldolase class I"/>
    <property type="match status" value="1"/>
</dbReference>